<keyword evidence="1" id="KW-1133">Transmembrane helix</keyword>
<dbReference type="AlphaFoldDB" id="A0A7X0DQ37"/>
<evidence type="ECO:0000259" key="2">
    <source>
        <dbReference type="Pfam" id="PF07331"/>
    </source>
</evidence>
<feature type="transmembrane region" description="Helical" evidence="1">
    <location>
        <begin position="46"/>
        <end position="63"/>
    </location>
</feature>
<organism evidence="3 4">
    <name type="scientific">Novispirillum itersonii</name>
    <name type="common">Aquaspirillum itersonii</name>
    <dbReference type="NCBI Taxonomy" id="189"/>
    <lineage>
        <taxon>Bacteria</taxon>
        <taxon>Pseudomonadati</taxon>
        <taxon>Pseudomonadota</taxon>
        <taxon>Alphaproteobacteria</taxon>
        <taxon>Rhodospirillales</taxon>
        <taxon>Novispirillaceae</taxon>
        <taxon>Novispirillum</taxon>
    </lineage>
</organism>
<gene>
    <name evidence="3" type="ORF">FHS48_003336</name>
</gene>
<evidence type="ECO:0000256" key="1">
    <source>
        <dbReference type="SAM" id="Phobius"/>
    </source>
</evidence>
<sequence>MSHLSTHPRRTGLIGAACLLLLALAYGIGGSTITYAFASDPLGPRVFPVILAIALAVLCIFYARTPGDAEEFPRGLTMVRIMAIPVTLIVFCLLMETIGFPIMVFCIVTIISALFGASFVLSAIGGVIQAALWWFIFSYLLEVYLPVGSLFG</sequence>
<name>A0A7X0DQ37_NOVIT</name>
<dbReference type="Proteomes" id="UP000544872">
    <property type="component" value="Unassembled WGS sequence"/>
</dbReference>
<dbReference type="RefSeq" id="WP_184265056.1">
    <property type="nucleotide sequence ID" value="NZ_JACIIX010000014.1"/>
</dbReference>
<reference evidence="3 4" key="1">
    <citation type="submission" date="2020-08" db="EMBL/GenBank/DDBJ databases">
        <title>Genomic Encyclopedia of Type Strains, Phase IV (KMG-IV): sequencing the most valuable type-strain genomes for metagenomic binning, comparative biology and taxonomic classification.</title>
        <authorList>
            <person name="Goeker M."/>
        </authorList>
    </citation>
    <scope>NUCLEOTIDE SEQUENCE [LARGE SCALE GENOMIC DNA]</scope>
    <source>
        <strain evidence="3 4">DSM 11590</strain>
    </source>
</reference>
<keyword evidence="4" id="KW-1185">Reference proteome</keyword>
<dbReference type="EMBL" id="JACIIX010000014">
    <property type="protein sequence ID" value="MBB6211892.1"/>
    <property type="molecule type" value="Genomic_DNA"/>
</dbReference>
<keyword evidence="1" id="KW-0472">Membrane</keyword>
<feature type="transmembrane region" description="Helical" evidence="1">
    <location>
        <begin position="102"/>
        <end position="124"/>
    </location>
</feature>
<evidence type="ECO:0000313" key="3">
    <source>
        <dbReference type="EMBL" id="MBB6211892.1"/>
    </source>
</evidence>
<dbReference type="InterPro" id="IPR009936">
    <property type="entry name" value="DUF1468"/>
</dbReference>
<evidence type="ECO:0000313" key="4">
    <source>
        <dbReference type="Proteomes" id="UP000544872"/>
    </source>
</evidence>
<protein>
    <submittedName>
        <fullName evidence="3">Putative tricarboxylic transport membrane protein</fullName>
    </submittedName>
</protein>
<feature type="transmembrane region" description="Helical" evidence="1">
    <location>
        <begin position="131"/>
        <end position="151"/>
    </location>
</feature>
<dbReference type="Pfam" id="PF07331">
    <property type="entry name" value="TctB"/>
    <property type="match status" value="1"/>
</dbReference>
<feature type="domain" description="DUF1468" evidence="2">
    <location>
        <begin position="15"/>
        <end position="146"/>
    </location>
</feature>
<keyword evidence="1" id="KW-0812">Transmembrane</keyword>
<proteinExistence type="predicted"/>
<accession>A0A7X0DQ37</accession>
<feature type="transmembrane region" description="Helical" evidence="1">
    <location>
        <begin position="75"/>
        <end position="96"/>
    </location>
</feature>
<comment type="caution">
    <text evidence="3">The sequence shown here is derived from an EMBL/GenBank/DDBJ whole genome shotgun (WGS) entry which is preliminary data.</text>
</comment>